<proteinExistence type="predicted"/>
<name>A0A2P5YRB9_GOSBA</name>
<reference evidence="1 2" key="1">
    <citation type="submission" date="2015-01" db="EMBL/GenBank/DDBJ databases">
        <title>Genome of allotetraploid Gossypium barbadense reveals genomic plasticity and fiber elongation in cotton evolution.</title>
        <authorList>
            <person name="Chen X."/>
            <person name="Liu X."/>
            <person name="Zhao B."/>
            <person name="Zheng H."/>
            <person name="Hu Y."/>
            <person name="Lu G."/>
            <person name="Yang C."/>
            <person name="Chen J."/>
            <person name="Shan C."/>
            <person name="Zhang L."/>
            <person name="Zhou Y."/>
            <person name="Wang L."/>
            <person name="Guo W."/>
            <person name="Bai Y."/>
            <person name="Ruan J."/>
            <person name="Shangguan X."/>
            <person name="Mao Y."/>
            <person name="Jiang J."/>
            <person name="Zhu Y."/>
            <person name="Lei J."/>
            <person name="Kang H."/>
            <person name="Chen S."/>
            <person name="He X."/>
            <person name="Wang R."/>
            <person name="Wang Y."/>
            <person name="Chen J."/>
            <person name="Wang L."/>
            <person name="Yu S."/>
            <person name="Wang B."/>
            <person name="Wei J."/>
            <person name="Song S."/>
            <person name="Lu X."/>
            <person name="Gao Z."/>
            <person name="Gu W."/>
            <person name="Deng X."/>
            <person name="Ma D."/>
            <person name="Wang S."/>
            <person name="Liang W."/>
            <person name="Fang L."/>
            <person name="Cai C."/>
            <person name="Zhu X."/>
            <person name="Zhou B."/>
            <person name="Zhang Y."/>
            <person name="Chen Z."/>
            <person name="Xu S."/>
            <person name="Zhu R."/>
            <person name="Wang S."/>
            <person name="Zhang T."/>
            <person name="Zhao G."/>
        </authorList>
    </citation>
    <scope>NUCLEOTIDE SEQUENCE [LARGE SCALE GENOMIC DNA]</scope>
    <source>
        <strain evidence="2">cv. Xinhai21</strain>
        <tissue evidence="1">Leaf</tissue>
    </source>
</reference>
<organism evidence="1 2">
    <name type="scientific">Gossypium barbadense</name>
    <name type="common">Sea Island cotton</name>
    <name type="synonym">Hibiscus barbadensis</name>
    <dbReference type="NCBI Taxonomy" id="3634"/>
    <lineage>
        <taxon>Eukaryota</taxon>
        <taxon>Viridiplantae</taxon>
        <taxon>Streptophyta</taxon>
        <taxon>Embryophyta</taxon>
        <taxon>Tracheophyta</taxon>
        <taxon>Spermatophyta</taxon>
        <taxon>Magnoliopsida</taxon>
        <taxon>eudicotyledons</taxon>
        <taxon>Gunneridae</taxon>
        <taxon>Pentapetalae</taxon>
        <taxon>rosids</taxon>
        <taxon>malvids</taxon>
        <taxon>Malvales</taxon>
        <taxon>Malvaceae</taxon>
        <taxon>Malvoideae</taxon>
        <taxon>Gossypium</taxon>
    </lineage>
</organism>
<evidence type="ECO:0000313" key="1">
    <source>
        <dbReference type="EMBL" id="PPS18135.1"/>
    </source>
</evidence>
<accession>A0A2P5YRB9</accession>
<protein>
    <submittedName>
        <fullName evidence="1">Uncharacterized protein</fullName>
    </submittedName>
</protein>
<sequence length="107" mass="12256">MVVARWWRGAKEKSTRVACELGCVRAKATMTCAQGSSNKARNDTRLVPRCARKQVPEMMATGRCCWWLCSRQLPMKVHWGYDTKCLGGWMLLRMMVEEVNGKVVFKV</sequence>
<gene>
    <name evidence="1" type="ORF">GOBAR_AA02443</name>
</gene>
<dbReference type="AlphaFoldDB" id="A0A2P5YRB9"/>
<dbReference type="Proteomes" id="UP000239757">
    <property type="component" value="Unassembled WGS sequence"/>
</dbReference>
<evidence type="ECO:0000313" key="2">
    <source>
        <dbReference type="Proteomes" id="UP000239757"/>
    </source>
</evidence>
<dbReference type="EMBL" id="KZ662866">
    <property type="protein sequence ID" value="PPS18135.1"/>
    <property type="molecule type" value="Genomic_DNA"/>
</dbReference>